<name>A0A8J2S1P6_9CRUS</name>
<dbReference type="EMBL" id="CAKKLH010000310">
    <property type="protein sequence ID" value="CAH0111104.1"/>
    <property type="molecule type" value="Genomic_DNA"/>
</dbReference>
<organism evidence="1 2">
    <name type="scientific">Daphnia galeata</name>
    <dbReference type="NCBI Taxonomy" id="27404"/>
    <lineage>
        <taxon>Eukaryota</taxon>
        <taxon>Metazoa</taxon>
        <taxon>Ecdysozoa</taxon>
        <taxon>Arthropoda</taxon>
        <taxon>Crustacea</taxon>
        <taxon>Branchiopoda</taxon>
        <taxon>Diplostraca</taxon>
        <taxon>Cladocera</taxon>
        <taxon>Anomopoda</taxon>
        <taxon>Daphniidae</taxon>
        <taxon>Daphnia</taxon>
    </lineage>
</organism>
<dbReference type="AlphaFoldDB" id="A0A8J2S1P6"/>
<accession>A0A8J2S1P6</accession>
<keyword evidence="2" id="KW-1185">Reference proteome</keyword>
<dbReference type="Proteomes" id="UP000789390">
    <property type="component" value="Unassembled WGS sequence"/>
</dbReference>
<proteinExistence type="predicted"/>
<sequence>MARQLYDQLATSQVFYSVQFSLLSILASWFGNLRTWFFPSSFFLSMWNFTCSDRPEQEPHGRKREIFNMLRLRIPVIPLGSFCSICPLSKIFWLTSVIIFQSSTFEFPWREFGLVPFCSLIPVVVKFRVCSTKESHRDPGANGFCAWFPDCSSSGCNCGRTCNGFLVSDVNWVVFASEGGVVKSGVVSVVVELDLRGSDDFCWVSDRFFFHQLI</sequence>
<comment type="caution">
    <text evidence="1">The sequence shown here is derived from an EMBL/GenBank/DDBJ whole genome shotgun (WGS) entry which is preliminary data.</text>
</comment>
<gene>
    <name evidence="1" type="ORF">DGAL_LOCUS14714</name>
</gene>
<evidence type="ECO:0000313" key="1">
    <source>
        <dbReference type="EMBL" id="CAH0111104.1"/>
    </source>
</evidence>
<protein>
    <submittedName>
        <fullName evidence="1">Uncharacterized protein</fullName>
    </submittedName>
</protein>
<evidence type="ECO:0000313" key="2">
    <source>
        <dbReference type="Proteomes" id="UP000789390"/>
    </source>
</evidence>
<reference evidence="1" key="1">
    <citation type="submission" date="2021-11" db="EMBL/GenBank/DDBJ databases">
        <authorList>
            <person name="Schell T."/>
        </authorList>
    </citation>
    <scope>NUCLEOTIDE SEQUENCE</scope>
    <source>
        <strain evidence="1">M5</strain>
    </source>
</reference>